<organism evidence="2 3">
    <name type="scientific">Coccomyxa subellipsoidea (strain C-169)</name>
    <name type="common">Green microalga</name>
    <dbReference type="NCBI Taxonomy" id="574566"/>
    <lineage>
        <taxon>Eukaryota</taxon>
        <taxon>Viridiplantae</taxon>
        <taxon>Chlorophyta</taxon>
        <taxon>core chlorophytes</taxon>
        <taxon>Trebouxiophyceae</taxon>
        <taxon>Trebouxiophyceae incertae sedis</taxon>
        <taxon>Coccomyxaceae</taxon>
        <taxon>Coccomyxa</taxon>
        <taxon>Coccomyxa subellipsoidea</taxon>
    </lineage>
</organism>
<keyword evidence="3" id="KW-1185">Reference proteome</keyword>
<dbReference type="RefSeq" id="XP_005650120.1">
    <property type="nucleotide sequence ID" value="XM_005650063.1"/>
</dbReference>
<feature type="signal peptide" evidence="1">
    <location>
        <begin position="1"/>
        <end position="18"/>
    </location>
</feature>
<dbReference type="EMBL" id="AGSI01000004">
    <property type="protein sequence ID" value="EIE25576.1"/>
    <property type="molecule type" value="Genomic_DNA"/>
</dbReference>
<proteinExistence type="predicted"/>
<reference evidence="2 3" key="1">
    <citation type="journal article" date="2012" name="Genome Biol.">
        <title>The genome of the polar eukaryotic microalga coccomyxa subellipsoidea reveals traits of cold adaptation.</title>
        <authorList>
            <person name="Blanc G."/>
            <person name="Agarkova I."/>
            <person name="Grimwood J."/>
            <person name="Kuo A."/>
            <person name="Brueggeman A."/>
            <person name="Dunigan D."/>
            <person name="Gurnon J."/>
            <person name="Ladunga I."/>
            <person name="Lindquist E."/>
            <person name="Lucas S."/>
            <person name="Pangilinan J."/>
            <person name="Proschold T."/>
            <person name="Salamov A."/>
            <person name="Schmutz J."/>
            <person name="Weeks D."/>
            <person name="Yamada T."/>
            <person name="Claverie J.M."/>
            <person name="Grigoriev I."/>
            <person name="Van Etten J."/>
            <person name="Lomsadze A."/>
            <person name="Borodovsky M."/>
        </authorList>
    </citation>
    <scope>NUCLEOTIDE SEQUENCE [LARGE SCALE GENOMIC DNA]</scope>
    <source>
        <strain evidence="2 3">C-169</strain>
    </source>
</reference>
<accession>I0Z4K7</accession>
<gene>
    <name evidence="2" type="ORF">COCSUDRAFT_32692</name>
</gene>
<feature type="chain" id="PRO_5003637549" description="Secreted protein" evidence="1">
    <location>
        <begin position="19"/>
        <end position="71"/>
    </location>
</feature>
<comment type="caution">
    <text evidence="2">The sequence shown here is derived from an EMBL/GenBank/DDBJ whole genome shotgun (WGS) entry which is preliminary data.</text>
</comment>
<dbReference type="GeneID" id="17043578"/>
<evidence type="ECO:0008006" key="4">
    <source>
        <dbReference type="Google" id="ProtNLM"/>
    </source>
</evidence>
<dbReference type="Proteomes" id="UP000007264">
    <property type="component" value="Unassembled WGS sequence"/>
</dbReference>
<name>I0Z4K7_COCSC</name>
<keyword evidence="1" id="KW-0732">Signal</keyword>
<dbReference type="AlphaFoldDB" id="I0Z4K7"/>
<evidence type="ECO:0000313" key="2">
    <source>
        <dbReference type="EMBL" id="EIE25576.1"/>
    </source>
</evidence>
<evidence type="ECO:0000256" key="1">
    <source>
        <dbReference type="SAM" id="SignalP"/>
    </source>
</evidence>
<dbReference type="KEGG" id="csl:COCSUDRAFT_32692"/>
<protein>
    <recommendedName>
        <fullName evidence="4">Secreted protein</fullName>
    </recommendedName>
</protein>
<sequence length="71" mass="7743">MVTNLWLLVASCANLVSRQLHHTASSAAFLISPSPSHTPKRNPSLPIVKQLVFRCHPRLLKERGGSSGAQE</sequence>
<evidence type="ECO:0000313" key="3">
    <source>
        <dbReference type="Proteomes" id="UP000007264"/>
    </source>
</evidence>